<dbReference type="AlphaFoldDB" id="A7HZZ2"/>
<organism evidence="2 3">
    <name type="scientific">Campylobacter hominis (strain ATCC BAA-381 / DSM 21671 / CCUG 45161 / LMG 19568 / NCTC 13146 / CH001A)</name>
    <dbReference type="NCBI Taxonomy" id="360107"/>
    <lineage>
        <taxon>Bacteria</taxon>
        <taxon>Pseudomonadati</taxon>
        <taxon>Campylobacterota</taxon>
        <taxon>Epsilonproteobacteria</taxon>
        <taxon>Campylobacterales</taxon>
        <taxon>Campylobacteraceae</taxon>
        <taxon>Campylobacter</taxon>
    </lineage>
</organism>
<keyword evidence="3" id="KW-1185">Reference proteome</keyword>
<protein>
    <recommendedName>
        <fullName evidence="4">Cytochrome c domain-containing protein</fullName>
    </recommendedName>
</protein>
<dbReference type="Proteomes" id="UP000002407">
    <property type="component" value="Chromosome"/>
</dbReference>
<evidence type="ECO:0008006" key="4">
    <source>
        <dbReference type="Google" id="ProtNLM"/>
    </source>
</evidence>
<proteinExistence type="predicted"/>
<name>A7HZZ2_CAMHC</name>
<dbReference type="OrthoDB" id="8692at2"/>
<accession>A7HZZ2</accession>
<dbReference type="eggNOG" id="COG2010">
    <property type="taxonomic scope" value="Bacteria"/>
</dbReference>
<evidence type="ECO:0000256" key="1">
    <source>
        <dbReference type="SAM" id="SignalP"/>
    </source>
</evidence>
<evidence type="ECO:0000313" key="2">
    <source>
        <dbReference type="EMBL" id="ABS51163.1"/>
    </source>
</evidence>
<dbReference type="HOGENOM" id="CLU_020661_0_0_7"/>
<feature type="signal peptide" evidence="1">
    <location>
        <begin position="1"/>
        <end position="17"/>
    </location>
</feature>
<dbReference type="STRING" id="360107.CHAB381_0226"/>
<keyword evidence="1" id="KW-0732">Signal</keyword>
<dbReference type="KEGG" id="cha:CHAB381_0226"/>
<dbReference type="RefSeq" id="WP_012108114.1">
    <property type="nucleotide sequence ID" value="NC_009714.1"/>
</dbReference>
<sequence>MKKSLILLNLFFIQAFSLDINITAKDFINSPTTYISAQCYTKTTDEKNPKIVSNPCYSCHTQNKEPNFTYEDYKLQESYDFPAAARRNPFKNLFIDRSEKIAKISDDEILSYIRKDNYKDENGEIILEKKLKNLDPKWDYNKNGIWDGYIPDCEYNFDEDGFDVGKDGEMTGWRAFSYYPFLGTFWPTNGSTDDTLIRLPEIFQFDENGKIDREIYKLNLSIVESLIKQKSLKIDPVDESKFGVDLNQNGKFDVADEIKFKWEKPKLDTKSGKLSGFSMSYVGLAKNLQIKNKVQIAPGLYPLGTEFLHSVRYIDINGEKITPSKRMKELRYGVKKYWQSYGELLDTGAKAIKEKRDFPDRIEKFIGNVETGLNNNRGWFFQGFIEDKKGDLRPQNYEESVFCMGCHSNIGALTDSTFVFARKFEKGAYKNGWYHGSKRGFEGIKDFILPNGKGEYALYLYLNNTGDEFRSNDEIMQKFFVSNWRENKDMIKKEYELNQKGGNNIFVTESLKFKNKAINILKNDISYLIMPSPKRAMRLNKTYKTIVDEQSFVFGRDGGVFENVHKSVKEGQKTGIKAIKF</sequence>
<reference evidence="3" key="1">
    <citation type="submission" date="2007-07" db="EMBL/GenBank/DDBJ databases">
        <title>Complete genome sequence of Campylobacter hominis ATCC BAA-381, a commensal isolated from the human gastrointestinal tract.</title>
        <authorList>
            <person name="Fouts D.E."/>
            <person name="Mongodin E.F."/>
            <person name="Puiu D."/>
            <person name="Sebastian Y."/>
            <person name="Miller W.G."/>
            <person name="Mandrell R.E."/>
            <person name="Nelson K.E."/>
        </authorList>
    </citation>
    <scope>NUCLEOTIDE SEQUENCE [LARGE SCALE GENOMIC DNA]</scope>
    <source>
        <strain evidence="3">ATCC BAA-381 / LMG 19568 / NCTC 13146 / CH001A</strain>
    </source>
</reference>
<evidence type="ECO:0000313" key="3">
    <source>
        <dbReference type="Proteomes" id="UP000002407"/>
    </source>
</evidence>
<dbReference type="EMBL" id="CP000776">
    <property type="protein sequence ID" value="ABS51163.1"/>
    <property type="molecule type" value="Genomic_DNA"/>
</dbReference>
<feature type="chain" id="PRO_5002708336" description="Cytochrome c domain-containing protein" evidence="1">
    <location>
        <begin position="18"/>
        <end position="581"/>
    </location>
</feature>
<gene>
    <name evidence="2" type="ordered locus">CHAB381_0226</name>
</gene>